<feature type="compositionally biased region" description="Basic and acidic residues" evidence="1">
    <location>
        <begin position="176"/>
        <end position="189"/>
    </location>
</feature>
<evidence type="ECO:0000256" key="1">
    <source>
        <dbReference type="SAM" id="MobiDB-lite"/>
    </source>
</evidence>
<name>A0A8T0NTW3_PANVG</name>
<gene>
    <name evidence="2" type="ORF">PVAP13_9KG238000</name>
</gene>
<feature type="region of interest" description="Disordered" evidence="1">
    <location>
        <begin position="25"/>
        <end position="47"/>
    </location>
</feature>
<comment type="caution">
    <text evidence="2">The sequence shown here is derived from an EMBL/GenBank/DDBJ whole genome shotgun (WGS) entry which is preliminary data.</text>
</comment>
<evidence type="ECO:0000313" key="2">
    <source>
        <dbReference type="EMBL" id="KAG2550134.1"/>
    </source>
</evidence>
<protein>
    <submittedName>
        <fullName evidence="2">Uncharacterized protein</fullName>
    </submittedName>
</protein>
<dbReference type="AlphaFoldDB" id="A0A8T0NTW3"/>
<reference evidence="2" key="1">
    <citation type="submission" date="2020-05" db="EMBL/GenBank/DDBJ databases">
        <title>WGS assembly of Panicum virgatum.</title>
        <authorList>
            <person name="Lovell J.T."/>
            <person name="Jenkins J."/>
            <person name="Shu S."/>
            <person name="Juenger T.E."/>
            <person name="Schmutz J."/>
        </authorList>
    </citation>
    <scope>NUCLEOTIDE SEQUENCE</scope>
    <source>
        <strain evidence="2">AP13</strain>
    </source>
</reference>
<dbReference type="EMBL" id="CM029053">
    <property type="protein sequence ID" value="KAG2550134.1"/>
    <property type="molecule type" value="Genomic_DNA"/>
</dbReference>
<organism evidence="2 3">
    <name type="scientific">Panicum virgatum</name>
    <name type="common">Blackwell switchgrass</name>
    <dbReference type="NCBI Taxonomy" id="38727"/>
    <lineage>
        <taxon>Eukaryota</taxon>
        <taxon>Viridiplantae</taxon>
        <taxon>Streptophyta</taxon>
        <taxon>Embryophyta</taxon>
        <taxon>Tracheophyta</taxon>
        <taxon>Spermatophyta</taxon>
        <taxon>Magnoliopsida</taxon>
        <taxon>Liliopsida</taxon>
        <taxon>Poales</taxon>
        <taxon>Poaceae</taxon>
        <taxon>PACMAD clade</taxon>
        <taxon>Panicoideae</taxon>
        <taxon>Panicodae</taxon>
        <taxon>Paniceae</taxon>
        <taxon>Panicinae</taxon>
        <taxon>Panicum</taxon>
        <taxon>Panicum sect. Hiantes</taxon>
    </lineage>
</organism>
<keyword evidence="3" id="KW-1185">Reference proteome</keyword>
<proteinExistence type="predicted"/>
<dbReference type="Proteomes" id="UP000823388">
    <property type="component" value="Chromosome 9K"/>
</dbReference>
<evidence type="ECO:0000313" key="3">
    <source>
        <dbReference type="Proteomes" id="UP000823388"/>
    </source>
</evidence>
<feature type="region of interest" description="Disordered" evidence="1">
    <location>
        <begin position="173"/>
        <end position="205"/>
    </location>
</feature>
<accession>A0A8T0NTW3</accession>
<sequence length="205" mass="20717">MLVCYCYPRQTTSLSKPPVRLAASDATRWGRPLPPRRRPPTDTDLPPGADLSLTLAPSPRVSLLIVPPRLFLDAPIARNFPAVLAVDPSGLLLHANQVRAASASVFAIPEPKLISKRAFLGVGGAGPGGGRALLLLLAGGAGRGAAGGGAGCWLPGGRCCGRWPGCAAAAAGGSDGDERVCGGGERDAAGEQAQGRGKRVGGWGS</sequence>